<feature type="region of interest" description="Disordered" evidence="1">
    <location>
        <begin position="1"/>
        <end position="29"/>
    </location>
</feature>
<dbReference type="AlphaFoldDB" id="A0A183IN06"/>
<reference evidence="2 3" key="2">
    <citation type="submission" date="2018-11" db="EMBL/GenBank/DDBJ databases">
        <authorList>
            <consortium name="Pathogen Informatics"/>
        </authorList>
    </citation>
    <scope>NUCLEOTIDE SEQUENCE [LARGE SCALE GENOMIC DNA]</scope>
</reference>
<protein>
    <submittedName>
        <fullName evidence="2 4">Uncharacterized protein</fullName>
    </submittedName>
</protein>
<dbReference type="WBParaSite" id="SBAD_0000520701-mRNA-1">
    <property type="protein sequence ID" value="SBAD_0000520701-mRNA-1"/>
    <property type="gene ID" value="SBAD_0000520701"/>
</dbReference>
<name>A0A183IN06_9BILA</name>
<reference evidence="4" key="1">
    <citation type="submission" date="2016-06" db="UniProtKB">
        <authorList>
            <consortium name="WormBaseParasite"/>
        </authorList>
    </citation>
    <scope>IDENTIFICATION</scope>
</reference>
<evidence type="ECO:0000313" key="2">
    <source>
        <dbReference type="EMBL" id="VDP05986.1"/>
    </source>
</evidence>
<gene>
    <name evidence="2" type="ORF">SBAD_LOCUS5002</name>
</gene>
<dbReference type="Proteomes" id="UP000270296">
    <property type="component" value="Unassembled WGS sequence"/>
</dbReference>
<sequence length="71" mass="7985">MRTHQLAVRTLQAAGRGKCTSGADRSRRKARETLNLTSLVTAGCSSAIRRHNLMDEEKPPPLCDPPWQWQK</sequence>
<accession>A0A183IN06</accession>
<evidence type="ECO:0000256" key="1">
    <source>
        <dbReference type="SAM" id="MobiDB-lite"/>
    </source>
</evidence>
<keyword evidence="3" id="KW-1185">Reference proteome</keyword>
<evidence type="ECO:0000313" key="4">
    <source>
        <dbReference type="WBParaSite" id="SBAD_0000520701-mRNA-1"/>
    </source>
</evidence>
<feature type="region of interest" description="Disordered" evidence="1">
    <location>
        <begin position="51"/>
        <end position="71"/>
    </location>
</feature>
<organism evidence="4">
    <name type="scientific">Soboliphyme baturini</name>
    <dbReference type="NCBI Taxonomy" id="241478"/>
    <lineage>
        <taxon>Eukaryota</taxon>
        <taxon>Metazoa</taxon>
        <taxon>Ecdysozoa</taxon>
        <taxon>Nematoda</taxon>
        <taxon>Enoplea</taxon>
        <taxon>Dorylaimia</taxon>
        <taxon>Dioctophymatida</taxon>
        <taxon>Dioctophymatoidea</taxon>
        <taxon>Soboliphymatidae</taxon>
        <taxon>Soboliphyme</taxon>
    </lineage>
</organism>
<evidence type="ECO:0000313" key="3">
    <source>
        <dbReference type="Proteomes" id="UP000270296"/>
    </source>
</evidence>
<dbReference type="EMBL" id="UZAM01008689">
    <property type="protein sequence ID" value="VDP05986.1"/>
    <property type="molecule type" value="Genomic_DNA"/>
</dbReference>
<proteinExistence type="predicted"/>